<dbReference type="AlphaFoldDB" id="Q8S861"/>
<reference evidence="2" key="1">
    <citation type="submission" date="2002-04" db="EMBL/GenBank/DDBJ databases">
        <title>Genomic Sequence For Oryza sativa, Niponbare Strain, Clone OSJNBa0061K21 From Chromosome 10, Complete Sequence.</title>
        <authorList>
            <person name="Spiegel L.A."/>
            <person name="Nascimento L.U."/>
            <person name="de la Bastide M."/>
            <person name="Vil D.M."/>
            <person name="Preston R.R."/>
            <person name="Huang E.N."/>
            <person name="See L.H."/>
            <person name="Shah R.S."/>
            <person name="O'Shaughnessy A."/>
            <person name="Rodriguez M.A."/>
            <person name="Shekher M."/>
            <person name="Kirchoff K.A."/>
            <person name="Baker J.P."/>
            <person name="Schutz K."/>
            <person name="Dedhia N.N."/>
            <person name="McCombie W.R."/>
        </authorList>
    </citation>
    <scope>NUCLEOTIDE SEQUENCE</scope>
</reference>
<gene>
    <name evidence="2" type="primary">OSJNBa0061K21.16</name>
</gene>
<name>Q8S861_ORYSA</name>
<evidence type="ECO:0000313" key="2">
    <source>
        <dbReference type="EMBL" id="AAM08785.1"/>
    </source>
</evidence>
<feature type="region of interest" description="Disordered" evidence="1">
    <location>
        <begin position="1"/>
        <end position="26"/>
    </location>
</feature>
<accession>Q8S861</accession>
<protein>
    <submittedName>
        <fullName evidence="2">Uncharacterized protein OSJNBa0061K21.16</fullName>
    </submittedName>
</protein>
<evidence type="ECO:0000256" key="1">
    <source>
        <dbReference type="SAM" id="MobiDB-lite"/>
    </source>
</evidence>
<feature type="region of interest" description="Disordered" evidence="1">
    <location>
        <begin position="65"/>
        <end position="87"/>
    </location>
</feature>
<proteinExistence type="predicted"/>
<sequence>MSRGGLMWSGRRRAQAEPQRTGHYRAQQQQWRQRLRCHNGWIHRHRPYDRQIWWICAATVIGVRRGSDGGTRRGDGGDELRGLGDGDHDRWQTVATTSPADGSLAKANNISTRPRKFDFRVQMSHPHEKLTILHTPPGRRTAQPPHGQKAISVKIAVNTIYPGPWRKRLD</sequence>
<dbReference type="EMBL" id="AC016780">
    <property type="protein sequence ID" value="AAM08785.1"/>
    <property type="molecule type" value="Genomic_DNA"/>
</dbReference>
<organism evidence="2">
    <name type="scientific">Oryza sativa</name>
    <name type="common">Rice</name>
    <dbReference type="NCBI Taxonomy" id="4530"/>
    <lineage>
        <taxon>Eukaryota</taxon>
        <taxon>Viridiplantae</taxon>
        <taxon>Streptophyta</taxon>
        <taxon>Embryophyta</taxon>
        <taxon>Tracheophyta</taxon>
        <taxon>Spermatophyta</taxon>
        <taxon>Magnoliopsida</taxon>
        <taxon>Liliopsida</taxon>
        <taxon>Poales</taxon>
        <taxon>Poaceae</taxon>
        <taxon>BOP clade</taxon>
        <taxon>Oryzoideae</taxon>
        <taxon>Oryzeae</taxon>
        <taxon>Oryzinae</taxon>
        <taxon>Oryza</taxon>
    </lineage>
</organism>